<feature type="active site" description="Proton donor" evidence="8">
    <location>
        <position position="81"/>
    </location>
</feature>
<comment type="subcellular location">
    <subcellularLocation>
        <location evidence="8">Cytoplasm</location>
    </subcellularLocation>
</comment>
<feature type="binding site" evidence="8">
    <location>
        <position position="11"/>
    </location>
    <ligand>
        <name>substrate</name>
    </ligand>
</feature>
<evidence type="ECO:0000256" key="5">
    <source>
        <dbReference type="ARBA" id="ARBA00023154"/>
    </source>
</evidence>
<feature type="binding site" evidence="8">
    <location>
        <begin position="82"/>
        <end position="83"/>
    </location>
    <ligand>
        <name>substrate</name>
    </ligand>
</feature>
<keyword evidence="5 8" id="KW-0457">Lysine biosynthesis</keyword>
<keyword evidence="11" id="KW-1185">Reference proteome</keyword>
<dbReference type="SUPFAM" id="SSF54506">
    <property type="entry name" value="Diaminopimelate epimerase-like"/>
    <property type="match status" value="2"/>
</dbReference>
<gene>
    <name evidence="8" type="primary">dapF</name>
    <name evidence="10" type="ORF">SAMN05444391_1253</name>
</gene>
<dbReference type="GO" id="GO:0005829">
    <property type="term" value="C:cytosol"/>
    <property type="evidence" value="ECO:0007669"/>
    <property type="project" value="TreeGrafter"/>
</dbReference>
<feature type="site" description="Could be important to modulate the pK values of the two catalytic cysteine residues" evidence="8">
    <location>
        <position position="205"/>
    </location>
</feature>
<dbReference type="NCBIfam" id="TIGR00652">
    <property type="entry name" value="DapF"/>
    <property type="match status" value="1"/>
</dbReference>
<feature type="binding site" evidence="8">
    <location>
        <position position="72"/>
    </location>
    <ligand>
        <name>substrate</name>
    </ligand>
</feature>
<keyword evidence="4 8" id="KW-0028">Amino-acid biosynthesis</keyword>
<dbReference type="PANTHER" id="PTHR31689">
    <property type="entry name" value="DIAMINOPIMELATE EPIMERASE, CHLOROPLASTIC"/>
    <property type="match status" value="1"/>
</dbReference>
<dbReference type="PANTHER" id="PTHR31689:SF0">
    <property type="entry name" value="DIAMINOPIMELATE EPIMERASE"/>
    <property type="match status" value="1"/>
</dbReference>
<dbReference type="UniPathway" id="UPA00034">
    <property type="reaction ID" value="UER00025"/>
</dbReference>
<protein>
    <recommendedName>
        <fullName evidence="3 8">Diaminopimelate epimerase</fullName>
        <shortName evidence="8">DAP epimerase</shortName>
        <ecNumber evidence="3 8">5.1.1.7</ecNumber>
    </recommendedName>
    <alternativeName>
        <fullName evidence="8">PLP-independent amino acid racemase</fullName>
    </alternativeName>
</protein>
<feature type="binding site" evidence="8">
    <location>
        <begin position="216"/>
        <end position="217"/>
    </location>
    <ligand>
        <name>substrate</name>
    </ligand>
</feature>
<feature type="site" description="Could be important to modulate the pK values of the two catalytic cysteine residues" evidence="8">
    <location>
        <position position="155"/>
    </location>
</feature>
<keyword evidence="6 8" id="KW-0413">Isomerase</keyword>
<keyword evidence="8" id="KW-0963">Cytoplasm</keyword>
<comment type="pathway">
    <text evidence="1 8">Amino-acid biosynthesis; L-lysine biosynthesis via DAP pathway; DL-2,6-diaminopimelate from LL-2,6-diaminopimelate: step 1/1.</text>
</comment>
<dbReference type="STRING" id="381751.SAMN05444391_1253"/>
<dbReference type="EC" id="5.1.1.7" evidence="3 8"/>
<dbReference type="HAMAP" id="MF_00197">
    <property type="entry name" value="DAP_epimerase"/>
    <property type="match status" value="1"/>
</dbReference>
<feature type="active site" description="Proton acceptor" evidence="8">
    <location>
        <position position="215"/>
    </location>
</feature>
<dbReference type="InterPro" id="IPR001653">
    <property type="entry name" value="DAP_epimerase_DapF"/>
</dbReference>
<evidence type="ECO:0000313" key="10">
    <source>
        <dbReference type="EMBL" id="SHK50641.1"/>
    </source>
</evidence>
<sequence length="279" mass="31227">MEIAKYQGSGNDFILIDNRDGKVYTLLDKLGITIKDFVVKVCTFHTGVGADGLILIEEPKDRENDFSWQFFNSDGSVAEMCGNGSRCAVRFAYEKGICKEEVKFETLAGIIKAYVKEGGKVVKVKLTKPKDYRKVSLEVDGLKLDGSFINTGVPHFVAKVDNLENFPVVKYGRLIRFHKEFEPKGTNVNFIEPLDDQTIRIRTYERGVESETLACGTGATASALISYMEGYVNKRPVKVITKGGEVLLVDFDDKMEEVYLEGRVVKVFEGVLSYEILDV</sequence>
<dbReference type="Pfam" id="PF01678">
    <property type="entry name" value="DAP_epimerase"/>
    <property type="match status" value="2"/>
</dbReference>
<evidence type="ECO:0000256" key="9">
    <source>
        <dbReference type="PROSITE-ProRule" id="PRU10125"/>
    </source>
</evidence>
<dbReference type="EMBL" id="LT670846">
    <property type="protein sequence ID" value="SHK50641.1"/>
    <property type="molecule type" value="Genomic_DNA"/>
</dbReference>
<comment type="caution">
    <text evidence="8">Lacks conserved residue(s) required for the propagation of feature annotation.</text>
</comment>
<dbReference type="Proteomes" id="UP000189810">
    <property type="component" value="Chromosome I"/>
</dbReference>
<comment type="similarity">
    <text evidence="2 8">Belongs to the diaminopimelate epimerase family.</text>
</comment>
<evidence type="ECO:0000256" key="4">
    <source>
        <dbReference type="ARBA" id="ARBA00022605"/>
    </source>
</evidence>
<comment type="function">
    <text evidence="8">Catalyzes the stereoinversion of LL-2,6-diaminopimelate (L,L-DAP) to meso-diaminopimelate (meso-DAP), a precursor of L-lysine and an essential component of the bacterial peptidoglycan.</text>
</comment>
<name>A0A1M6T113_9AQUI</name>
<feature type="active site" evidence="9">
    <location>
        <position position="81"/>
    </location>
</feature>
<dbReference type="InterPro" id="IPR018510">
    <property type="entry name" value="DAP_epimerase_AS"/>
</dbReference>
<evidence type="ECO:0000256" key="8">
    <source>
        <dbReference type="HAMAP-Rule" id="MF_00197"/>
    </source>
</evidence>
<proteinExistence type="inferred from homology"/>
<evidence type="ECO:0000256" key="2">
    <source>
        <dbReference type="ARBA" id="ARBA00010219"/>
    </source>
</evidence>
<dbReference type="AlphaFoldDB" id="A0A1M6T113"/>
<organism evidence="10 11">
    <name type="scientific">Thermocrinis minervae</name>
    <dbReference type="NCBI Taxonomy" id="381751"/>
    <lineage>
        <taxon>Bacteria</taxon>
        <taxon>Pseudomonadati</taxon>
        <taxon>Aquificota</taxon>
        <taxon>Aquificia</taxon>
        <taxon>Aquificales</taxon>
        <taxon>Aquificaceae</taxon>
        <taxon>Thermocrinis</taxon>
    </lineage>
</organism>
<dbReference type="Gene3D" id="3.10.310.10">
    <property type="entry name" value="Diaminopimelate Epimerase, Chain A, domain 1"/>
    <property type="match status" value="2"/>
</dbReference>
<dbReference type="OrthoDB" id="9805408at2"/>
<evidence type="ECO:0000256" key="1">
    <source>
        <dbReference type="ARBA" id="ARBA00005196"/>
    </source>
</evidence>
<comment type="subunit">
    <text evidence="8">Homodimer.</text>
</comment>
<dbReference type="GO" id="GO:0009089">
    <property type="term" value="P:lysine biosynthetic process via diaminopimelate"/>
    <property type="evidence" value="ECO:0007669"/>
    <property type="project" value="UniProtKB-UniRule"/>
</dbReference>
<accession>A0A1M6T113</accession>
<feature type="binding site" evidence="8">
    <location>
        <position position="187"/>
    </location>
    <ligand>
        <name>substrate</name>
    </ligand>
</feature>
<evidence type="ECO:0000313" key="11">
    <source>
        <dbReference type="Proteomes" id="UP000189810"/>
    </source>
</evidence>
<dbReference type="PROSITE" id="PS01326">
    <property type="entry name" value="DAP_EPIMERASE"/>
    <property type="match status" value="1"/>
</dbReference>
<dbReference type="RefSeq" id="WP_079654670.1">
    <property type="nucleotide sequence ID" value="NZ_LT670846.1"/>
</dbReference>
<evidence type="ECO:0000256" key="7">
    <source>
        <dbReference type="ARBA" id="ARBA00051712"/>
    </source>
</evidence>
<feature type="binding site" evidence="8">
    <location>
        <begin position="205"/>
        <end position="206"/>
    </location>
    <ligand>
        <name>substrate</name>
    </ligand>
</feature>
<reference evidence="10 11" key="1">
    <citation type="submission" date="2016-11" db="EMBL/GenBank/DDBJ databases">
        <authorList>
            <person name="Jaros S."/>
            <person name="Januszkiewicz K."/>
            <person name="Wedrychowicz H."/>
        </authorList>
    </citation>
    <scope>NUCLEOTIDE SEQUENCE [LARGE SCALE GENOMIC DNA]</scope>
    <source>
        <strain evidence="10 11">DSM 19557</strain>
    </source>
</reference>
<evidence type="ECO:0000256" key="3">
    <source>
        <dbReference type="ARBA" id="ARBA00013080"/>
    </source>
</evidence>
<dbReference type="GO" id="GO:0008837">
    <property type="term" value="F:diaminopimelate epimerase activity"/>
    <property type="evidence" value="ECO:0007669"/>
    <property type="project" value="UniProtKB-UniRule"/>
</dbReference>
<evidence type="ECO:0000256" key="6">
    <source>
        <dbReference type="ARBA" id="ARBA00023235"/>
    </source>
</evidence>
<comment type="catalytic activity">
    <reaction evidence="7 8">
        <text>(2S,6S)-2,6-diaminopimelate = meso-2,6-diaminopimelate</text>
        <dbReference type="Rhea" id="RHEA:15393"/>
        <dbReference type="ChEBI" id="CHEBI:57609"/>
        <dbReference type="ChEBI" id="CHEBI:57791"/>
        <dbReference type="EC" id="5.1.1.7"/>
    </reaction>
</comment>